<feature type="domain" description="Peptidase M28" evidence="1">
    <location>
        <begin position="106"/>
        <end position="305"/>
    </location>
</feature>
<keyword evidence="3" id="KW-1185">Reference proteome</keyword>
<dbReference type="Proteomes" id="UP000800984">
    <property type="component" value="Unassembled WGS sequence"/>
</dbReference>
<reference evidence="2 3" key="1">
    <citation type="submission" date="2020-02" db="EMBL/GenBank/DDBJ databases">
        <authorList>
            <person name="Chen W.-M."/>
        </authorList>
    </citation>
    <scope>NUCLEOTIDE SEQUENCE [LARGE SCALE GENOMIC DNA]</scope>
    <source>
        <strain evidence="2 3">KDG-16</strain>
    </source>
</reference>
<dbReference type="InterPro" id="IPR045175">
    <property type="entry name" value="M28_fam"/>
</dbReference>
<sequence length="330" mass="37093">MKKIVLFQLGLLAIACGPSKMLPTPEIIEEAPKNSTKEVTAFAKEENVSKTLKYLTSDELEGRNSGSKGIEKAAVYLENILKENGIKPYFKSYRDTLSNYEKTSYNIVGYIEGTDPVLKNEFVIIGAHYDHIGKIAAVNGDDIGNGANDNAAGTTSVTEVAKYFAQAKSNKRSLLFVFFSAEEKGLLGSKHLAAKLKQQNMNLYFMFNYEMVGVPMQNRDMLMYITGFGKSNMAAKMNEYSGDKLVGYIPAETKYMLFRASDNFPFYDEFNVPAQTVSTFDFENFQFYHQPDDEFELMNTAHITTVVNKTIPVLEKMMNAPTKEIKLNEK</sequence>
<dbReference type="PANTHER" id="PTHR12147">
    <property type="entry name" value="METALLOPEPTIDASE M28 FAMILY MEMBER"/>
    <property type="match status" value="1"/>
</dbReference>
<evidence type="ECO:0000313" key="3">
    <source>
        <dbReference type="Proteomes" id="UP000800984"/>
    </source>
</evidence>
<organism evidence="2 3">
    <name type="scientific">Flavobacterium difficile</name>
    <dbReference type="NCBI Taxonomy" id="2709659"/>
    <lineage>
        <taxon>Bacteria</taxon>
        <taxon>Pseudomonadati</taxon>
        <taxon>Bacteroidota</taxon>
        <taxon>Flavobacteriia</taxon>
        <taxon>Flavobacteriales</taxon>
        <taxon>Flavobacteriaceae</taxon>
        <taxon>Flavobacterium</taxon>
    </lineage>
</organism>
<dbReference type="Pfam" id="PF04389">
    <property type="entry name" value="Peptidase_M28"/>
    <property type="match status" value="1"/>
</dbReference>
<proteinExistence type="predicted"/>
<comment type="caution">
    <text evidence="2">The sequence shown here is derived from an EMBL/GenBank/DDBJ whole genome shotgun (WGS) entry which is preliminary data.</text>
</comment>
<evidence type="ECO:0000313" key="2">
    <source>
        <dbReference type="EMBL" id="NHM01067.1"/>
    </source>
</evidence>
<dbReference type="PROSITE" id="PS51257">
    <property type="entry name" value="PROKAR_LIPOPROTEIN"/>
    <property type="match status" value="1"/>
</dbReference>
<dbReference type="InterPro" id="IPR007484">
    <property type="entry name" value="Peptidase_M28"/>
</dbReference>
<dbReference type="Gene3D" id="3.40.630.10">
    <property type="entry name" value="Zn peptidases"/>
    <property type="match status" value="1"/>
</dbReference>
<evidence type="ECO:0000259" key="1">
    <source>
        <dbReference type="Pfam" id="PF04389"/>
    </source>
</evidence>
<dbReference type="EMBL" id="JAAJBT010000002">
    <property type="protein sequence ID" value="NHM01067.1"/>
    <property type="molecule type" value="Genomic_DNA"/>
</dbReference>
<gene>
    <name evidence="2" type="ORF">G4D72_02970</name>
</gene>
<name>A0ABX0I3B6_9FLAO</name>
<dbReference type="RefSeq" id="WP_166076124.1">
    <property type="nucleotide sequence ID" value="NZ_JAAJBT010000002.1"/>
</dbReference>
<accession>A0ABX0I3B6</accession>
<dbReference type="PANTHER" id="PTHR12147:SF26">
    <property type="entry name" value="PEPTIDASE M28 DOMAIN-CONTAINING PROTEIN"/>
    <property type="match status" value="1"/>
</dbReference>
<protein>
    <submittedName>
        <fullName evidence="2">M20/M25/M40 family metallo-hydrolase</fullName>
    </submittedName>
</protein>
<dbReference type="SUPFAM" id="SSF53187">
    <property type="entry name" value="Zn-dependent exopeptidases"/>
    <property type="match status" value="1"/>
</dbReference>